<sequence>MAENGEEAPGSMGVFGRRLLLAVDAKGYGGADAVTQGEFQEAITRLLYESADAARLDRSRWMTQEGGDSLFAVLPEGASEPTLVDAFMRILDFGLRTFNRNREPHARLRLRAAVHFGPASPSANGFIGPAPVELGRILDCAALRAALTRAPGACLVVGVSEPVFRDVVREEAYTSVRADEFRHVRVKEKEYEGSAWVWMPGADVRRLDLGPEADPGPGKAEPGDAPPGGRRGGDGEGPAGEEAARGDLYSAHAVSGGVVVQGPGASANVNNNGGRR</sequence>
<gene>
    <name evidence="2" type="ORF">R5A26_29775</name>
</gene>
<evidence type="ECO:0008006" key="4">
    <source>
        <dbReference type="Google" id="ProtNLM"/>
    </source>
</evidence>
<comment type="caution">
    <text evidence="2">The sequence shown here is derived from an EMBL/GenBank/DDBJ whole genome shotgun (WGS) entry which is preliminary data.</text>
</comment>
<protein>
    <recommendedName>
        <fullName evidence="4">Guanylate cyclase domain-containing protein</fullName>
    </recommendedName>
</protein>
<evidence type="ECO:0000256" key="1">
    <source>
        <dbReference type="SAM" id="MobiDB-lite"/>
    </source>
</evidence>
<dbReference type="RefSeq" id="WP_317773813.1">
    <property type="nucleotide sequence ID" value="NZ_JAWMAJ010000118.1"/>
</dbReference>
<evidence type="ECO:0000313" key="3">
    <source>
        <dbReference type="Proteomes" id="UP001187346"/>
    </source>
</evidence>
<proteinExistence type="predicted"/>
<evidence type="ECO:0000313" key="2">
    <source>
        <dbReference type="EMBL" id="MDV7220138.1"/>
    </source>
</evidence>
<name>A0ABU4FHQ5_9ACTN</name>
<dbReference type="EMBL" id="JAWMAJ010000118">
    <property type="protein sequence ID" value="MDV7220138.1"/>
    <property type="molecule type" value="Genomic_DNA"/>
</dbReference>
<organism evidence="2 3">
    <name type="scientific">Streptomyces prunicolor</name>
    <dbReference type="NCBI Taxonomy" id="67348"/>
    <lineage>
        <taxon>Bacteria</taxon>
        <taxon>Bacillati</taxon>
        <taxon>Actinomycetota</taxon>
        <taxon>Actinomycetes</taxon>
        <taxon>Kitasatosporales</taxon>
        <taxon>Streptomycetaceae</taxon>
        <taxon>Streptomyces</taxon>
    </lineage>
</organism>
<reference evidence="2 3" key="1">
    <citation type="submission" date="2023-10" db="EMBL/GenBank/DDBJ databases">
        <title>Characterization of rhizosphere-enriched actinobacteria from wheat plants lab-grown on chernevaya soil.</title>
        <authorList>
            <person name="Tikhonova E.N."/>
            <person name="Konopkin A."/>
            <person name="Kravchenko I.K."/>
        </authorList>
    </citation>
    <scope>NUCLEOTIDE SEQUENCE [LARGE SCALE GENOMIC DNA]</scope>
    <source>
        <strain evidence="2 3">RR29</strain>
    </source>
</reference>
<feature type="region of interest" description="Disordered" evidence="1">
    <location>
        <begin position="207"/>
        <end position="250"/>
    </location>
</feature>
<dbReference type="Proteomes" id="UP001187346">
    <property type="component" value="Unassembled WGS sequence"/>
</dbReference>
<keyword evidence="3" id="KW-1185">Reference proteome</keyword>
<accession>A0ABU4FHQ5</accession>